<reference evidence="2" key="2">
    <citation type="submission" date="2020-07" db="EMBL/GenBank/DDBJ databases">
        <authorList>
            <person name="Vera ALvarez R."/>
            <person name="Arias-Moreno D.M."/>
            <person name="Jimenez-Jacinto V."/>
            <person name="Jimenez-Bremont J.F."/>
            <person name="Swaminathan K."/>
            <person name="Moose S.P."/>
            <person name="Guerrero-Gonzalez M.L."/>
            <person name="Marino-Ramirez L."/>
            <person name="Landsman D."/>
            <person name="Rodriguez-Kessler M."/>
            <person name="Delgado-Sanchez P."/>
        </authorList>
    </citation>
    <scope>NUCLEOTIDE SEQUENCE</scope>
    <source>
        <tissue evidence="2">Cladode</tissue>
    </source>
</reference>
<evidence type="ECO:0000313" key="2">
    <source>
        <dbReference type="EMBL" id="MBA4654982.1"/>
    </source>
</evidence>
<protein>
    <submittedName>
        <fullName evidence="2">Uncharacterized protein</fullName>
    </submittedName>
</protein>
<feature type="region of interest" description="Disordered" evidence="1">
    <location>
        <begin position="29"/>
        <end position="57"/>
    </location>
</feature>
<proteinExistence type="predicted"/>
<dbReference type="EMBL" id="GISG01185902">
    <property type="protein sequence ID" value="MBA4654982.1"/>
    <property type="molecule type" value="Transcribed_RNA"/>
</dbReference>
<name>A0A7C9DZC8_OPUST</name>
<dbReference type="AlphaFoldDB" id="A0A7C9DZC8"/>
<dbReference type="EMBL" id="GISG01056399">
    <property type="protein sequence ID" value="MBA4626399.1"/>
    <property type="molecule type" value="Transcribed_RNA"/>
</dbReference>
<sequence length="195" mass="21119">MGHGLNNRPGSSGRVTALEHARADKHSIAAQLHHQGGIRRRRHPTGGELDHRQPPQLLGLHHQIARRGDLLRKGEHLIIVHVPQNPDLTHHAPHVTYGLDDVSRPSLTLGSNHGGAFSDAAERLPQIAAATNKGDLEVMLVDVVVLVGGGQNLGFVDIVDSNGFQDLGLNEMPNSGLRHDRDCDGALYVLNELRV</sequence>
<accession>A0A7C9DZC8</accession>
<evidence type="ECO:0000256" key="1">
    <source>
        <dbReference type="SAM" id="MobiDB-lite"/>
    </source>
</evidence>
<organism evidence="2">
    <name type="scientific">Opuntia streptacantha</name>
    <name type="common">Prickly pear cactus</name>
    <name type="synonym">Opuntia cardona</name>
    <dbReference type="NCBI Taxonomy" id="393608"/>
    <lineage>
        <taxon>Eukaryota</taxon>
        <taxon>Viridiplantae</taxon>
        <taxon>Streptophyta</taxon>
        <taxon>Embryophyta</taxon>
        <taxon>Tracheophyta</taxon>
        <taxon>Spermatophyta</taxon>
        <taxon>Magnoliopsida</taxon>
        <taxon>eudicotyledons</taxon>
        <taxon>Gunneridae</taxon>
        <taxon>Pentapetalae</taxon>
        <taxon>Caryophyllales</taxon>
        <taxon>Cactineae</taxon>
        <taxon>Cactaceae</taxon>
        <taxon>Opuntioideae</taxon>
        <taxon>Opuntia</taxon>
    </lineage>
</organism>
<reference evidence="2" key="1">
    <citation type="journal article" date="2013" name="J. Plant Res.">
        <title>Effect of fungi and light on seed germination of three Opuntia species from semiarid lands of central Mexico.</title>
        <authorList>
            <person name="Delgado-Sanchez P."/>
            <person name="Jimenez-Bremont J.F."/>
            <person name="Guerrero-Gonzalez Mde L."/>
            <person name="Flores J."/>
        </authorList>
    </citation>
    <scope>NUCLEOTIDE SEQUENCE</scope>
    <source>
        <tissue evidence="2">Cladode</tissue>
    </source>
</reference>